<evidence type="ECO:0000313" key="5">
    <source>
        <dbReference type="EMBL" id="KAG7351065.1"/>
    </source>
</evidence>
<dbReference type="InterPro" id="IPR005101">
    <property type="entry name" value="Cryptochr/Photolyase_FAD-bd"/>
</dbReference>
<reference evidence="5" key="1">
    <citation type="journal article" date="2021" name="Sci. Rep.">
        <title>Diploid genomic architecture of Nitzschia inconspicua, an elite biomass production diatom.</title>
        <authorList>
            <person name="Oliver A."/>
            <person name="Podell S."/>
            <person name="Pinowska A."/>
            <person name="Traller J.C."/>
            <person name="Smith S.R."/>
            <person name="McClure R."/>
            <person name="Beliaev A."/>
            <person name="Bohutskyi P."/>
            <person name="Hill E.A."/>
            <person name="Rabines A."/>
            <person name="Zheng H."/>
            <person name="Allen L.Z."/>
            <person name="Kuo A."/>
            <person name="Grigoriev I.V."/>
            <person name="Allen A.E."/>
            <person name="Hazlebeck D."/>
            <person name="Allen E.E."/>
        </authorList>
    </citation>
    <scope>NUCLEOTIDE SEQUENCE</scope>
    <source>
        <strain evidence="5">Hildebrandi</strain>
    </source>
</reference>
<comment type="cofactor">
    <cofactor evidence="1">
        <name>FAD</name>
        <dbReference type="ChEBI" id="CHEBI:57692"/>
    </cofactor>
    <text evidence="1">Binds 1 FAD per subunit.</text>
</comment>
<accession>A0A9K3KW36</accession>
<proteinExistence type="predicted"/>
<feature type="compositionally biased region" description="Basic residues" evidence="3">
    <location>
        <begin position="164"/>
        <end position="175"/>
    </location>
</feature>
<dbReference type="OrthoDB" id="435881at2759"/>
<sequence>MRDLRLHDNPLYHVGDNTSVDPVQCFPVFIFDDHDFAPRPSTCRPQHWNAVHLGPHACRILLESVQDLQQSLRHRGGDLFLRTGSTVPVILKLLQETQATEIVWNEELGIYEQERSQQVLDAITANFPHVTVHTFCDSTLYHPDDLPHGAEEWERYAHPERSKQSKKKQNKKQGKTAKSSGNHLFDHHETPGKSSKNNLVDLAPTRFDGIPPIMGDFRRAARDKAKVRSYLDTPSSRIEYGTMKNYEMPTLENLLRPLLCLSDDDNLIMGLPHSLIRQVCHHAIQQHDTDCKDNLYQGIAHGGETRGLQHLQDFCHHHAATAQRKAFYLRDGIPVNKKAAKVIVWKDWQNESVQLWHQWATGQTGLPLIDAGLRELIQTGYCSNRVRQNAASVLTKDLGLDWRAGAEWFQFLLIDHCVGANWGNWLYFSGKGSDPKHRHFHTVSQALKYDKDGVYVKMWLPELRELVLSFDSEAYLRPWDFSKDASRWKIPIVPPESQYALPDLERLRAEGRLINS</sequence>
<dbReference type="GO" id="GO:0003904">
    <property type="term" value="F:deoxyribodipyrimidine photo-lyase activity"/>
    <property type="evidence" value="ECO:0007669"/>
    <property type="project" value="TreeGrafter"/>
</dbReference>
<keyword evidence="1" id="KW-0285">Flavoprotein</keyword>
<evidence type="ECO:0000256" key="1">
    <source>
        <dbReference type="PIRSR" id="PIRSR602081-1"/>
    </source>
</evidence>
<feature type="region of interest" description="Disordered" evidence="3">
    <location>
        <begin position="158"/>
        <end position="199"/>
    </location>
</feature>
<dbReference type="GO" id="GO:0000719">
    <property type="term" value="P:photoreactive repair"/>
    <property type="evidence" value="ECO:0007669"/>
    <property type="project" value="TreeGrafter"/>
</dbReference>
<keyword evidence="1" id="KW-0274">FAD</keyword>
<dbReference type="PANTHER" id="PTHR11455:SF22">
    <property type="entry name" value="CRYPTOCHROME DASH"/>
    <property type="match status" value="1"/>
</dbReference>
<gene>
    <name evidence="5" type="ORF">IV203_010425</name>
</gene>
<evidence type="ECO:0000256" key="3">
    <source>
        <dbReference type="SAM" id="MobiDB-lite"/>
    </source>
</evidence>
<reference evidence="5" key="2">
    <citation type="submission" date="2021-04" db="EMBL/GenBank/DDBJ databases">
        <authorList>
            <person name="Podell S."/>
        </authorList>
    </citation>
    <scope>NUCLEOTIDE SEQUENCE</scope>
    <source>
        <strain evidence="5">Hildebrandi</strain>
    </source>
</reference>
<dbReference type="Pfam" id="PF03441">
    <property type="entry name" value="FAD_binding_7"/>
    <property type="match status" value="1"/>
</dbReference>
<keyword evidence="6" id="KW-1185">Reference proteome</keyword>
<dbReference type="PANTHER" id="PTHR11455">
    <property type="entry name" value="CRYPTOCHROME"/>
    <property type="match status" value="1"/>
</dbReference>
<protein>
    <submittedName>
        <fullName evidence="5">DNA photolyase, FAD-binding/Cryptochrome</fullName>
    </submittedName>
</protein>
<evidence type="ECO:0000256" key="2">
    <source>
        <dbReference type="PIRSR" id="PIRSR602081-2"/>
    </source>
</evidence>
<feature type="binding site" evidence="1">
    <location>
        <position position="240"/>
    </location>
    <ligand>
        <name>FAD</name>
        <dbReference type="ChEBI" id="CHEBI:57692"/>
    </ligand>
</feature>
<organism evidence="5 6">
    <name type="scientific">Nitzschia inconspicua</name>
    <dbReference type="NCBI Taxonomy" id="303405"/>
    <lineage>
        <taxon>Eukaryota</taxon>
        <taxon>Sar</taxon>
        <taxon>Stramenopiles</taxon>
        <taxon>Ochrophyta</taxon>
        <taxon>Bacillariophyta</taxon>
        <taxon>Bacillariophyceae</taxon>
        <taxon>Bacillariophycidae</taxon>
        <taxon>Bacillariales</taxon>
        <taxon>Bacillariaceae</taxon>
        <taxon>Nitzschia</taxon>
    </lineage>
</organism>
<dbReference type="GO" id="GO:0071949">
    <property type="term" value="F:FAD binding"/>
    <property type="evidence" value="ECO:0007669"/>
    <property type="project" value="TreeGrafter"/>
</dbReference>
<dbReference type="Proteomes" id="UP000693970">
    <property type="component" value="Unassembled WGS sequence"/>
</dbReference>
<name>A0A9K3KW36_9STRA</name>
<feature type="site" description="Electron transfer via tryptophanyl radical" evidence="2">
    <location>
        <position position="402"/>
    </location>
</feature>
<dbReference type="PROSITE" id="PS51645">
    <property type="entry name" value="PHR_CRY_ALPHA_BETA"/>
    <property type="match status" value="1"/>
</dbReference>
<dbReference type="EMBL" id="JAGRRH010000018">
    <property type="protein sequence ID" value="KAG7351065.1"/>
    <property type="molecule type" value="Genomic_DNA"/>
</dbReference>
<dbReference type="GO" id="GO:0003677">
    <property type="term" value="F:DNA binding"/>
    <property type="evidence" value="ECO:0007669"/>
    <property type="project" value="TreeGrafter"/>
</dbReference>
<feature type="domain" description="Photolyase/cryptochrome alpha/beta" evidence="4">
    <location>
        <begin position="1"/>
        <end position="140"/>
    </location>
</feature>
<comment type="caution">
    <text evidence="5">The sequence shown here is derived from an EMBL/GenBank/DDBJ whole genome shotgun (WGS) entry which is preliminary data.</text>
</comment>
<evidence type="ECO:0000259" key="4">
    <source>
        <dbReference type="PROSITE" id="PS51645"/>
    </source>
</evidence>
<dbReference type="InterPro" id="IPR006050">
    <property type="entry name" value="DNA_photolyase_N"/>
</dbReference>
<dbReference type="InterPro" id="IPR002081">
    <property type="entry name" value="Cryptochrome/DNA_photolyase_1"/>
</dbReference>
<feature type="site" description="Electron transfer via tryptophanyl radical" evidence="2">
    <location>
        <position position="348"/>
    </location>
</feature>
<evidence type="ECO:0000313" key="6">
    <source>
        <dbReference type="Proteomes" id="UP000693970"/>
    </source>
</evidence>
<dbReference type="Pfam" id="PF00875">
    <property type="entry name" value="DNA_photolyase"/>
    <property type="match status" value="1"/>
</dbReference>
<dbReference type="AlphaFoldDB" id="A0A9K3KW36"/>
<feature type="site" description="Electron transfer via tryptophanyl radical" evidence="2">
    <location>
        <position position="425"/>
    </location>
</feature>